<accession>A0ABY9CNA6</accession>
<name>A0ABY9CNA6_VITVI</name>
<evidence type="ECO:0000313" key="2">
    <source>
        <dbReference type="EMBL" id="WJZ95480.1"/>
    </source>
</evidence>
<proteinExistence type="predicted"/>
<sequence>MLKSIKILLYIMTHLNYKMWQIDVNTKFLNGDLEEFIYIMQPNGFIAKGQKHLMCKLHKSIYGLNQATHSWNRCFDQAIKTLDFDQNKYQPCVYKKT</sequence>
<evidence type="ECO:0000259" key="1">
    <source>
        <dbReference type="Pfam" id="PF07727"/>
    </source>
</evidence>
<evidence type="ECO:0000313" key="3">
    <source>
        <dbReference type="Proteomes" id="UP001227230"/>
    </source>
</evidence>
<keyword evidence="3" id="KW-1185">Reference proteome</keyword>
<dbReference type="Pfam" id="PF07727">
    <property type="entry name" value="RVT_2"/>
    <property type="match status" value="1"/>
</dbReference>
<gene>
    <name evidence="2" type="ORF">VitviT2T_014248</name>
</gene>
<dbReference type="Proteomes" id="UP001227230">
    <property type="component" value="Chromosome 9"/>
</dbReference>
<reference evidence="2 3" key="1">
    <citation type="journal article" date="2023" name="Hortic Res">
        <title>The complete reference genome for grapevine (Vitis vinifera L.) genetics and breeding.</title>
        <authorList>
            <person name="Shi X."/>
            <person name="Cao S."/>
            <person name="Wang X."/>
            <person name="Huang S."/>
            <person name="Wang Y."/>
            <person name="Liu Z."/>
            <person name="Liu W."/>
            <person name="Leng X."/>
            <person name="Peng Y."/>
            <person name="Wang N."/>
            <person name="Wang Y."/>
            <person name="Ma Z."/>
            <person name="Xu X."/>
            <person name="Zhang F."/>
            <person name="Xue H."/>
            <person name="Zhong H."/>
            <person name="Wang Y."/>
            <person name="Zhang K."/>
            <person name="Velt A."/>
            <person name="Avia K."/>
            <person name="Holtgrawe D."/>
            <person name="Grimplet J."/>
            <person name="Matus J.T."/>
            <person name="Ware D."/>
            <person name="Wu X."/>
            <person name="Wang H."/>
            <person name="Liu C."/>
            <person name="Fang Y."/>
            <person name="Rustenholz C."/>
            <person name="Cheng Z."/>
            <person name="Xiao H."/>
            <person name="Zhou Y."/>
        </authorList>
    </citation>
    <scope>NUCLEOTIDE SEQUENCE [LARGE SCALE GENOMIC DNA]</scope>
    <source>
        <strain evidence="3">cv. Pinot noir / PN40024</strain>
        <tissue evidence="2">Leaf</tissue>
    </source>
</reference>
<dbReference type="InterPro" id="IPR013103">
    <property type="entry name" value="RVT_2"/>
</dbReference>
<protein>
    <recommendedName>
        <fullName evidence="1">Reverse transcriptase Ty1/copia-type domain-containing protein</fullName>
    </recommendedName>
</protein>
<organism evidence="2 3">
    <name type="scientific">Vitis vinifera</name>
    <name type="common">Grape</name>
    <dbReference type="NCBI Taxonomy" id="29760"/>
    <lineage>
        <taxon>Eukaryota</taxon>
        <taxon>Viridiplantae</taxon>
        <taxon>Streptophyta</taxon>
        <taxon>Embryophyta</taxon>
        <taxon>Tracheophyta</taxon>
        <taxon>Spermatophyta</taxon>
        <taxon>Magnoliopsida</taxon>
        <taxon>eudicotyledons</taxon>
        <taxon>Gunneridae</taxon>
        <taxon>Pentapetalae</taxon>
        <taxon>rosids</taxon>
        <taxon>Vitales</taxon>
        <taxon>Vitaceae</taxon>
        <taxon>Viteae</taxon>
        <taxon>Vitis</taxon>
    </lineage>
</organism>
<feature type="domain" description="Reverse transcriptase Ty1/copia-type" evidence="1">
    <location>
        <begin position="2"/>
        <end position="96"/>
    </location>
</feature>
<dbReference type="EMBL" id="CP126656">
    <property type="protein sequence ID" value="WJZ95480.1"/>
    <property type="molecule type" value="Genomic_DNA"/>
</dbReference>